<keyword evidence="2" id="KW-1133">Transmembrane helix</keyword>
<feature type="region of interest" description="Disordered" evidence="1">
    <location>
        <begin position="1"/>
        <end position="27"/>
    </location>
</feature>
<evidence type="ECO:0000256" key="2">
    <source>
        <dbReference type="SAM" id="Phobius"/>
    </source>
</evidence>
<keyword evidence="2" id="KW-0472">Membrane</keyword>
<evidence type="ECO:0000256" key="1">
    <source>
        <dbReference type="SAM" id="MobiDB-lite"/>
    </source>
</evidence>
<feature type="transmembrane region" description="Helical" evidence="2">
    <location>
        <begin position="97"/>
        <end position="115"/>
    </location>
</feature>
<name>A0A9P8CHU1_9HELO</name>
<sequence length="150" mass="17029">MKGNRVVRSFGGQAQHRHCSTRAAQRGNSYRTPHTVIEASERWLSKYVYPSCRTVRRLHSATLSFGSQFCTSDVVQGVEIVSVLFPRISQYTFAELLMLRYSIVLLTLIILFNLLQTDTSVQQARGLSYSHTIELIVSTTAILWTYKAPQ</sequence>
<accession>A0A9P8CHU1</accession>
<proteinExistence type="predicted"/>
<dbReference type="EMBL" id="MU253767">
    <property type="protein sequence ID" value="KAG9247618.1"/>
    <property type="molecule type" value="Genomic_DNA"/>
</dbReference>
<comment type="caution">
    <text evidence="3">The sequence shown here is derived from an EMBL/GenBank/DDBJ whole genome shotgun (WGS) entry which is preliminary data.</text>
</comment>
<dbReference type="AlphaFoldDB" id="A0A9P8CHU1"/>
<evidence type="ECO:0000313" key="3">
    <source>
        <dbReference type="EMBL" id="KAG9247618.1"/>
    </source>
</evidence>
<evidence type="ECO:0000313" key="4">
    <source>
        <dbReference type="Proteomes" id="UP000887226"/>
    </source>
</evidence>
<dbReference type="Proteomes" id="UP000887226">
    <property type="component" value="Unassembled WGS sequence"/>
</dbReference>
<reference evidence="3" key="1">
    <citation type="journal article" date="2021" name="IMA Fungus">
        <title>Genomic characterization of three marine fungi, including Emericellopsis atlantica sp. nov. with signatures of a generalist lifestyle and marine biomass degradation.</title>
        <authorList>
            <person name="Hagestad O.C."/>
            <person name="Hou L."/>
            <person name="Andersen J.H."/>
            <person name="Hansen E.H."/>
            <person name="Altermark B."/>
            <person name="Li C."/>
            <person name="Kuhnert E."/>
            <person name="Cox R.J."/>
            <person name="Crous P.W."/>
            <person name="Spatafora J.W."/>
            <person name="Lail K."/>
            <person name="Amirebrahimi M."/>
            <person name="Lipzen A."/>
            <person name="Pangilinan J."/>
            <person name="Andreopoulos W."/>
            <person name="Hayes R.D."/>
            <person name="Ng V."/>
            <person name="Grigoriev I.V."/>
            <person name="Jackson S.A."/>
            <person name="Sutton T.D.S."/>
            <person name="Dobson A.D.W."/>
            <person name="Rama T."/>
        </authorList>
    </citation>
    <scope>NUCLEOTIDE SEQUENCE</scope>
    <source>
        <strain evidence="3">TRa3180A</strain>
    </source>
</reference>
<organism evidence="3 4">
    <name type="scientific">Calycina marina</name>
    <dbReference type="NCBI Taxonomy" id="1763456"/>
    <lineage>
        <taxon>Eukaryota</taxon>
        <taxon>Fungi</taxon>
        <taxon>Dikarya</taxon>
        <taxon>Ascomycota</taxon>
        <taxon>Pezizomycotina</taxon>
        <taxon>Leotiomycetes</taxon>
        <taxon>Helotiales</taxon>
        <taxon>Pezizellaceae</taxon>
        <taxon>Calycina</taxon>
    </lineage>
</organism>
<keyword evidence="4" id="KW-1185">Reference proteome</keyword>
<keyword evidence="2" id="KW-0812">Transmembrane</keyword>
<gene>
    <name evidence="3" type="ORF">BJ878DRAFT_156729</name>
</gene>
<protein>
    <submittedName>
        <fullName evidence="3">Uncharacterized protein</fullName>
    </submittedName>
</protein>